<feature type="region of interest" description="Disordered" evidence="1">
    <location>
        <begin position="89"/>
        <end position="157"/>
    </location>
</feature>
<gene>
    <name evidence="2" type="ORF">SAMN04489745_1979</name>
</gene>
<evidence type="ECO:0000256" key="1">
    <source>
        <dbReference type="SAM" id="MobiDB-lite"/>
    </source>
</evidence>
<organism evidence="2 3">
    <name type="scientific">Arthrobacter woluwensis</name>
    <dbReference type="NCBI Taxonomy" id="156980"/>
    <lineage>
        <taxon>Bacteria</taxon>
        <taxon>Bacillati</taxon>
        <taxon>Actinomycetota</taxon>
        <taxon>Actinomycetes</taxon>
        <taxon>Micrococcales</taxon>
        <taxon>Micrococcaceae</taxon>
        <taxon>Arthrobacter</taxon>
    </lineage>
</organism>
<name>A0A1H4PHM8_9MICC</name>
<keyword evidence="3" id="KW-1185">Reference proteome</keyword>
<dbReference type="Pfam" id="PF11298">
    <property type="entry name" value="DUF3099"/>
    <property type="match status" value="1"/>
</dbReference>
<proteinExistence type="predicted"/>
<evidence type="ECO:0000313" key="3">
    <source>
        <dbReference type="Proteomes" id="UP000182652"/>
    </source>
</evidence>
<protein>
    <recommendedName>
        <fullName evidence="4">DUF3099 domain-containing protein</fullName>
    </recommendedName>
</protein>
<dbReference type="RefSeq" id="WP_066212197.1">
    <property type="nucleotide sequence ID" value="NZ_FNSN01000003.1"/>
</dbReference>
<dbReference type="Proteomes" id="UP000182652">
    <property type="component" value="Unassembled WGS sequence"/>
</dbReference>
<evidence type="ECO:0000313" key="2">
    <source>
        <dbReference type="EMBL" id="SEC06906.1"/>
    </source>
</evidence>
<sequence>MRTVTNQQGGGRHPRSAQNAEVVSITDAGTAHSDEIRSRMIKYAVAMGIRMACLGLLFVLDGWFKLIAVAGAVFLPWFAVIIANGGDKAETPSDHLIGTPLQAALPAEATKPGDGTPEDSTSSSDGNAGQIIQGEIVESARPADPTTRPNPRQGDAA</sequence>
<feature type="region of interest" description="Disordered" evidence="1">
    <location>
        <begin position="1"/>
        <end position="20"/>
    </location>
</feature>
<dbReference type="STRING" id="156980.SAMN04489745_1979"/>
<feature type="compositionally biased region" description="Polar residues" evidence="1">
    <location>
        <begin position="118"/>
        <end position="127"/>
    </location>
</feature>
<accession>A0A1H4PHM8</accession>
<evidence type="ECO:0008006" key="4">
    <source>
        <dbReference type="Google" id="ProtNLM"/>
    </source>
</evidence>
<dbReference type="InterPro" id="IPR021449">
    <property type="entry name" value="DUF3099"/>
</dbReference>
<dbReference type="EMBL" id="FNSN01000003">
    <property type="protein sequence ID" value="SEC06906.1"/>
    <property type="molecule type" value="Genomic_DNA"/>
</dbReference>
<dbReference type="AlphaFoldDB" id="A0A1H4PHM8"/>
<reference evidence="2 3" key="1">
    <citation type="submission" date="2016-10" db="EMBL/GenBank/DDBJ databases">
        <authorList>
            <person name="de Groot N.N."/>
        </authorList>
    </citation>
    <scope>NUCLEOTIDE SEQUENCE [LARGE SCALE GENOMIC DNA]</scope>
    <source>
        <strain evidence="2 3">DSM 10495</strain>
    </source>
</reference>